<dbReference type="PANTHER" id="PTHR30349:SF81">
    <property type="entry name" value="TYROSINE RECOMBINASE XERC"/>
    <property type="match status" value="1"/>
</dbReference>
<dbReference type="HOGENOM" id="CLU_027562_9_6_9"/>
<dbReference type="InterPro" id="IPR013762">
    <property type="entry name" value="Integrase-like_cat_sf"/>
</dbReference>
<evidence type="ECO:0000256" key="1">
    <source>
        <dbReference type="ARBA" id="ARBA00003283"/>
    </source>
</evidence>
<dbReference type="InterPro" id="IPR011010">
    <property type="entry name" value="DNA_brk_join_enz"/>
</dbReference>
<dbReference type="OrthoDB" id="283809at2"/>
<name>L0K7R0_HALHC</name>
<gene>
    <name evidence="9" type="ordered locus">Halha_1342</name>
</gene>
<dbReference type="AlphaFoldDB" id="L0K7R0"/>
<dbReference type="EMBL" id="CP003359">
    <property type="protein sequence ID" value="AGB41287.1"/>
    <property type="molecule type" value="Genomic_DNA"/>
</dbReference>
<evidence type="ECO:0000256" key="3">
    <source>
        <dbReference type="ARBA" id="ARBA00022908"/>
    </source>
</evidence>
<evidence type="ECO:0000256" key="6">
    <source>
        <dbReference type="PROSITE-ProRule" id="PRU01248"/>
    </source>
</evidence>
<dbReference type="Gene3D" id="1.10.443.10">
    <property type="entry name" value="Intergrase catalytic core"/>
    <property type="match status" value="1"/>
</dbReference>
<dbReference type="SUPFAM" id="SSF56349">
    <property type="entry name" value="DNA breaking-rejoining enzymes"/>
    <property type="match status" value="1"/>
</dbReference>
<evidence type="ECO:0000259" key="7">
    <source>
        <dbReference type="PROSITE" id="PS51898"/>
    </source>
</evidence>
<keyword evidence="4 6" id="KW-0238">DNA-binding</keyword>
<dbReference type="PROSITE" id="PS51898">
    <property type="entry name" value="TYR_RECOMBINASE"/>
    <property type="match status" value="1"/>
</dbReference>
<accession>L0K7R0</accession>
<dbReference type="InterPro" id="IPR050090">
    <property type="entry name" value="Tyrosine_recombinase_XerCD"/>
</dbReference>
<dbReference type="InterPro" id="IPR010998">
    <property type="entry name" value="Integrase_recombinase_N"/>
</dbReference>
<dbReference type="Proteomes" id="UP000010880">
    <property type="component" value="Chromosome"/>
</dbReference>
<dbReference type="Pfam" id="PF00589">
    <property type="entry name" value="Phage_integrase"/>
    <property type="match status" value="1"/>
</dbReference>
<dbReference type="PANTHER" id="PTHR30349">
    <property type="entry name" value="PHAGE INTEGRASE-RELATED"/>
    <property type="match status" value="1"/>
</dbReference>
<evidence type="ECO:0000256" key="4">
    <source>
        <dbReference type="ARBA" id="ARBA00023125"/>
    </source>
</evidence>
<evidence type="ECO:0000259" key="8">
    <source>
        <dbReference type="PROSITE" id="PS51900"/>
    </source>
</evidence>
<dbReference type="GO" id="GO:0003677">
    <property type="term" value="F:DNA binding"/>
    <property type="evidence" value="ECO:0007669"/>
    <property type="project" value="UniProtKB-UniRule"/>
</dbReference>
<dbReference type="NCBIfam" id="NF040815">
    <property type="entry name" value="recomb_XerA_Arch"/>
    <property type="match status" value="1"/>
</dbReference>
<dbReference type="eggNOG" id="COG4974">
    <property type="taxonomic scope" value="Bacteria"/>
</dbReference>
<dbReference type="PROSITE" id="PS51900">
    <property type="entry name" value="CB"/>
    <property type="match status" value="1"/>
</dbReference>
<evidence type="ECO:0000313" key="9">
    <source>
        <dbReference type="EMBL" id="AGB41287.1"/>
    </source>
</evidence>
<evidence type="ECO:0000256" key="2">
    <source>
        <dbReference type="ARBA" id="ARBA00008857"/>
    </source>
</evidence>
<feature type="domain" description="Tyr recombinase" evidence="7">
    <location>
        <begin position="121"/>
        <end position="308"/>
    </location>
</feature>
<organism evidence="9 10">
    <name type="scientific">Halobacteroides halobius (strain ATCC 35273 / DSM 5150 / MD-1)</name>
    <dbReference type="NCBI Taxonomy" id="748449"/>
    <lineage>
        <taxon>Bacteria</taxon>
        <taxon>Bacillati</taxon>
        <taxon>Bacillota</taxon>
        <taxon>Clostridia</taxon>
        <taxon>Halanaerobiales</taxon>
        <taxon>Halobacteroidaceae</taxon>
        <taxon>Halobacteroides</taxon>
    </lineage>
</organism>
<protein>
    <submittedName>
        <fullName evidence="9">Site-specific recombinase XerD</fullName>
    </submittedName>
</protein>
<comment type="function">
    <text evidence="1">Site-specific tyrosine recombinase, which acts by catalyzing the cutting and rejoining of the recombining DNA molecules.</text>
</comment>
<keyword evidence="5" id="KW-0233">DNA recombination</keyword>
<feature type="domain" description="Core-binding (CB)" evidence="8">
    <location>
        <begin position="4"/>
        <end position="99"/>
    </location>
</feature>
<reference evidence="10" key="1">
    <citation type="submission" date="2012-02" db="EMBL/GenBank/DDBJ databases">
        <title>The complete genome of Halobacteroides halobius DSM 5150.</title>
        <authorList>
            <person name="Lucas S."/>
            <person name="Copeland A."/>
            <person name="Lapidus A."/>
            <person name="Glavina del Rio T."/>
            <person name="Dalin E."/>
            <person name="Tice H."/>
            <person name="Bruce D."/>
            <person name="Goodwin L."/>
            <person name="Pitluck S."/>
            <person name="Peters L."/>
            <person name="Mikhailova N."/>
            <person name="Gu W."/>
            <person name="Kyrpides N."/>
            <person name="Mavromatis K."/>
            <person name="Ivanova N."/>
            <person name="Brettin T."/>
            <person name="Detter J.C."/>
            <person name="Han C."/>
            <person name="Larimer F."/>
            <person name="Land M."/>
            <person name="Hauser L."/>
            <person name="Markowitz V."/>
            <person name="Cheng J.-F."/>
            <person name="Hugenholtz P."/>
            <person name="Woyke T."/>
            <person name="Wu D."/>
            <person name="Tindall B."/>
            <person name="Pomrenke H."/>
            <person name="Brambilla E."/>
            <person name="Klenk H.-P."/>
            <person name="Eisen J.A."/>
        </authorList>
    </citation>
    <scope>NUCLEOTIDE SEQUENCE [LARGE SCALE GENOMIC DNA]</scope>
    <source>
        <strain evidence="10">ATCC 35273 / DSM 5150 / MD-1</strain>
    </source>
</reference>
<evidence type="ECO:0000256" key="5">
    <source>
        <dbReference type="ARBA" id="ARBA00023172"/>
    </source>
</evidence>
<dbReference type="RefSeq" id="WP_015327009.1">
    <property type="nucleotide sequence ID" value="NC_019978.1"/>
</dbReference>
<dbReference type="InterPro" id="IPR004107">
    <property type="entry name" value="Integrase_SAM-like_N"/>
</dbReference>
<sequence>MKNISFKQAINSFEKDLIAAKGYSKATVENYKNDLDIFKRYLADNWDLKLNDLNILDDTDTIHFYITEFLSDNILIKDNSAQRRNRLLFALKSFFKFLVTRNLIGEDPTKKIDTTKTKTRVKPVYIKEKEFNSFLDTIEQSDSRYALRDETILKLLTFAGLRVSELVSLTWQDIDFEEKNITITGKGNKERIVPLLDQAITAIRNYIPVREKIDSKRSEDENIIFLSQKRTRFNPASIWRLVKKYAKKSAISNADKISPHKLRHTFASLVYKKTKDIRIVQQLLGHSDISTTQIYTHVDQEEMKKAINKFGEVIE</sequence>
<evidence type="ECO:0000313" key="10">
    <source>
        <dbReference type="Proteomes" id="UP000010880"/>
    </source>
</evidence>
<dbReference type="GO" id="GO:0006310">
    <property type="term" value="P:DNA recombination"/>
    <property type="evidence" value="ECO:0007669"/>
    <property type="project" value="UniProtKB-KW"/>
</dbReference>
<proteinExistence type="inferred from homology"/>
<keyword evidence="10" id="KW-1185">Reference proteome</keyword>
<keyword evidence="3" id="KW-0229">DNA integration</keyword>
<dbReference type="Pfam" id="PF02899">
    <property type="entry name" value="Phage_int_SAM_1"/>
    <property type="match status" value="1"/>
</dbReference>
<comment type="similarity">
    <text evidence="2">Belongs to the 'phage' integrase family.</text>
</comment>
<dbReference type="InterPro" id="IPR044068">
    <property type="entry name" value="CB"/>
</dbReference>
<dbReference type="GO" id="GO:0015074">
    <property type="term" value="P:DNA integration"/>
    <property type="evidence" value="ECO:0007669"/>
    <property type="project" value="UniProtKB-KW"/>
</dbReference>
<dbReference type="KEGG" id="hhl:Halha_1342"/>
<dbReference type="STRING" id="748449.Halha_1342"/>
<dbReference type="Gene3D" id="1.10.150.130">
    <property type="match status" value="1"/>
</dbReference>
<dbReference type="InterPro" id="IPR002104">
    <property type="entry name" value="Integrase_catalytic"/>
</dbReference>